<dbReference type="EMBL" id="BAABCS010000031">
    <property type="protein sequence ID" value="GAA4059456.1"/>
    <property type="molecule type" value="Genomic_DNA"/>
</dbReference>
<keyword evidence="2" id="KW-0255">Endonuclease</keyword>
<dbReference type="RefSeq" id="WP_345095706.1">
    <property type="nucleotide sequence ID" value="NZ_BAABCS010000031.1"/>
</dbReference>
<dbReference type="Proteomes" id="UP001500426">
    <property type="component" value="Unassembled WGS sequence"/>
</dbReference>
<keyword evidence="2" id="KW-0378">Hydrolase</keyword>
<protein>
    <submittedName>
        <fullName evidence="2">HNH endonuclease</fullName>
    </submittedName>
</protein>
<name>A0ABP7V4N1_9FLAO</name>
<proteinExistence type="predicted"/>
<feature type="domain" description="HNH nuclease" evidence="1">
    <location>
        <begin position="219"/>
        <end position="273"/>
    </location>
</feature>
<comment type="caution">
    <text evidence="2">The sequence shown here is derived from an EMBL/GenBank/DDBJ whole genome shotgun (WGS) entry which is preliminary data.</text>
</comment>
<dbReference type="GO" id="GO:0004519">
    <property type="term" value="F:endonuclease activity"/>
    <property type="evidence" value="ECO:0007669"/>
    <property type="project" value="UniProtKB-KW"/>
</dbReference>
<keyword evidence="3" id="KW-1185">Reference proteome</keyword>
<reference evidence="3" key="1">
    <citation type="journal article" date="2019" name="Int. J. Syst. Evol. Microbiol.">
        <title>The Global Catalogue of Microorganisms (GCM) 10K type strain sequencing project: providing services to taxonomists for standard genome sequencing and annotation.</title>
        <authorList>
            <consortium name="The Broad Institute Genomics Platform"/>
            <consortium name="The Broad Institute Genome Sequencing Center for Infectious Disease"/>
            <person name="Wu L."/>
            <person name="Ma J."/>
        </authorList>
    </citation>
    <scope>NUCLEOTIDE SEQUENCE [LARGE SCALE GENOMIC DNA]</scope>
    <source>
        <strain evidence="3">JCM 17068</strain>
    </source>
</reference>
<dbReference type="PIRSF" id="PIRSF030850">
    <property type="entry name" value="UCP030850"/>
    <property type="match status" value="1"/>
</dbReference>
<evidence type="ECO:0000313" key="2">
    <source>
        <dbReference type="EMBL" id="GAA4059456.1"/>
    </source>
</evidence>
<evidence type="ECO:0000259" key="1">
    <source>
        <dbReference type="Pfam" id="PF13391"/>
    </source>
</evidence>
<dbReference type="InterPro" id="IPR003615">
    <property type="entry name" value="HNH_nuc"/>
</dbReference>
<dbReference type="InterPro" id="IPR011396">
    <property type="entry name" value="PT_DNA_restrict"/>
</dbReference>
<keyword evidence="2" id="KW-0540">Nuclease</keyword>
<dbReference type="Pfam" id="PF13391">
    <property type="entry name" value="HNH_2"/>
    <property type="match status" value="1"/>
</dbReference>
<accession>A0ABP7V4N1</accession>
<evidence type="ECO:0000313" key="3">
    <source>
        <dbReference type="Proteomes" id="UP001500426"/>
    </source>
</evidence>
<gene>
    <name evidence="2" type="ORF">GCM10022388_27810</name>
</gene>
<sequence length="326" mass="37275">MTNEQVKNTYIKYLTKLNRATNNGVKAPHKPILLLSILQLIRKGEITSNRIFITPELVLAFKSNWNTLVTTNNICTFALPFFHLKSEPFWHLTYLRSGAGALKSISTLKSLNDTIAFAEIDQPLFLLMADAVTNTMLENILLEFYFPSSTASYLKEASDLQYTLELEIKNQIVNDTKEEYLTKMQSLEEVLTDEEIQEERFIRGGIFKKEIPRIYNHQCCISGMKIQTTSNAQMVDACHIIPFSISNDDTISNGICLSPNLHRAFDRGLFTINEEYIVRISPSVNESNSPYGITQFAGKRIDLPKEIKLYPSTQNLSWHRKECFVL</sequence>
<organism evidence="2 3">
    <name type="scientific">Flavobacterium chungnamense</name>
    <dbReference type="NCBI Taxonomy" id="706182"/>
    <lineage>
        <taxon>Bacteria</taxon>
        <taxon>Pseudomonadati</taxon>
        <taxon>Bacteroidota</taxon>
        <taxon>Flavobacteriia</taxon>
        <taxon>Flavobacteriales</taxon>
        <taxon>Flavobacteriaceae</taxon>
        <taxon>Flavobacterium</taxon>
    </lineage>
</organism>